<dbReference type="RefSeq" id="WP_120709770.1">
    <property type="nucleotide sequence ID" value="NZ_RBCJ01000001.1"/>
</dbReference>
<gene>
    <name evidence="2" type="ORF">D7Z94_01680</name>
</gene>
<evidence type="ECO:0000256" key="1">
    <source>
        <dbReference type="SAM" id="SignalP"/>
    </source>
</evidence>
<keyword evidence="3" id="KW-1185">Reference proteome</keyword>
<feature type="chain" id="PRO_5017350893" evidence="1">
    <location>
        <begin position="21"/>
        <end position="370"/>
    </location>
</feature>
<dbReference type="CDD" id="cd00063">
    <property type="entry name" value="FN3"/>
    <property type="match status" value="1"/>
</dbReference>
<reference evidence="2 3" key="1">
    <citation type="submission" date="2018-10" db="EMBL/GenBank/DDBJ databases">
        <title>Ulvibacterium marinum gen. nov., sp. nov., a novel marine bacterium of the family Flavobacteriaceae, isolated from a culture of the green alga Ulva prolifera.</title>
        <authorList>
            <person name="Zhang Z."/>
        </authorList>
    </citation>
    <scope>NUCLEOTIDE SEQUENCE [LARGE SCALE GENOMIC DNA]</scope>
    <source>
        <strain evidence="2 3">CCMM003</strain>
    </source>
</reference>
<dbReference type="Proteomes" id="UP000276603">
    <property type="component" value="Unassembled WGS sequence"/>
</dbReference>
<accession>A0A3B0CEW0</accession>
<dbReference type="PROSITE" id="PS51257">
    <property type="entry name" value="PROKAR_LIPOPROTEIN"/>
    <property type="match status" value="1"/>
</dbReference>
<keyword evidence="1" id="KW-0732">Signal</keyword>
<sequence length="370" mass="42174">MKIVLYVAFAILALGCSNNGTETIPAEARVDLEGLTSSIGEITSTSIALQYSYSNLTTNGGNLVTEIWYKKLNDGNWSILEVPIENQKVLEINNLERGTTYLAKPVFKVNDFVKEGAEIQFRTLPFNYTFVREGNPNSIWITNIFADDDYTELGDNIVLFLKRENDSIPTEITVISKDSLWITAFTGLQTLFDSSGVYEERLEASLTLQFNDYYNGSFSTVDLFNPKPRINALSFQKTVSCSDLDKTKLLFQGFFWDSSLRTETDFNKPDDYQITITNIEDPLITIPVYTQLDQRFHDTDDVNLFLSNNCEVGFTIVEDPPIRNLFHRGSFMWVSFPTEILPEGMYRLQFSVIKNGDLLSAEPFEFSLRY</sequence>
<dbReference type="InterPro" id="IPR003961">
    <property type="entry name" value="FN3_dom"/>
</dbReference>
<evidence type="ECO:0000313" key="3">
    <source>
        <dbReference type="Proteomes" id="UP000276603"/>
    </source>
</evidence>
<feature type="signal peptide" evidence="1">
    <location>
        <begin position="1"/>
        <end position="20"/>
    </location>
</feature>
<dbReference type="AlphaFoldDB" id="A0A3B0CEW0"/>
<name>A0A3B0CEW0_9FLAO</name>
<dbReference type="EMBL" id="RBCJ01000001">
    <property type="protein sequence ID" value="RKN82579.1"/>
    <property type="molecule type" value="Genomic_DNA"/>
</dbReference>
<proteinExistence type="predicted"/>
<organism evidence="2 3">
    <name type="scientific">Ulvibacterium marinum</name>
    <dbReference type="NCBI Taxonomy" id="2419782"/>
    <lineage>
        <taxon>Bacteria</taxon>
        <taxon>Pseudomonadati</taxon>
        <taxon>Bacteroidota</taxon>
        <taxon>Flavobacteriia</taxon>
        <taxon>Flavobacteriales</taxon>
        <taxon>Flavobacteriaceae</taxon>
        <taxon>Ulvibacterium</taxon>
    </lineage>
</organism>
<evidence type="ECO:0000313" key="2">
    <source>
        <dbReference type="EMBL" id="RKN82579.1"/>
    </source>
</evidence>
<protein>
    <submittedName>
        <fullName evidence="2">Uncharacterized protein</fullName>
    </submittedName>
</protein>
<comment type="caution">
    <text evidence="2">The sequence shown here is derived from an EMBL/GenBank/DDBJ whole genome shotgun (WGS) entry which is preliminary data.</text>
</comment>